<dbReference type="PROSITE" id="PS00018">
    <property type="entry name" value="EF_HAND_1"/>
    <property type="match status" value="1"/>
</dbReference>
<feature type="transmembrane region" description="Helical" evidence="9">
    <location>
        <begin position="494"/>
        <end position="514"/>
    </location>
</feature>
<evidence type="ECO:0000256" key="8">
    <source>
        <dbReference type="ARBA" id="ARBA00023273"/>
    </source>
</evidence>
<evidence type="ECO:0000256" key="7">
    <source>
        <dbReference type="ARBA" id="ARBA00023212"/>
    </source>
</evidence>
<dbReference type="PANTHER" id="PTHR12086">
    <property type="entry name" value="EF-HAND DOMAIN C-TERMINAL CONTAINING PROTEIN"/>
    <property type="match status" value="1"/>
</dbReference>
<evidence type="ECO:0000256" key="6">
    <source>
        <dbReference type="ARBA" id="ARBA00023069"/>
    </source>
</evidence>
<dbReference type="InterPro" id="IPR018247">
    <property type="entry name" value="EF_Hand_1_Ca_BS"/>
</dbReference>
<dbReference type="InterPro" id="IPR057428">
    <property type="entry name" value="EFHB_EF-hand_C"/>
</dbReference>
<evidence type="ECO:0000313" key="12">
    <source>
        <dbReference type="Proteomes" id="UP000092460"/>
    </source>
</evidence>
<feature type="domain" description="EF-hand" evidence="10">
    <location>
        <begin position="287"/>
        <end position="322"/>
    </location>
</feature>
<proteinExistence type="predicted"/>
<evidence type="ECO:0000256" key="4">
    <source>
        <dbReference type="ARBA" id="ARBA00022837"/>
    </source>
</evidence>
<keyword evidence="6" id="KW-0969">Cilium</keyword>
<evidence type="ECO:0000256" key="3">
    <source>
        <dbReference type="ARBA" id="ARBA00022737"/>
    </source>
</evidence>
<keyword evidence="9" id="KW-0472">Membrane</keyword>
<dbReference type="PANTHER" id="PTHR12086:SF12">
    <property type="entry name" value="EF-HAND DOMAIN-CONTAINING FAMILY MEMBER B"/>
    <property type="match status" value="1"/>
</dbReference>
<keyword evidence="8" id="KW-0966">Cell projection</keyword>
<dbReference type="STRING" id="67801.A0A1B0BJA3"/>
<keyword evidence="7" id="KW-0206">Cytoskeleton</keyword>
<dbReference type="InterPro" id="IPR002048">
    <property type="entry name" value="EF_hand_dom"/>
</dbReference>
<reference evidence="11" key="2">
    <citation type="submission" date="2020-05" db="UniProtKB">
        <authorList>
            <consortium name="EnsemblMetazoa"/>
        </authorList>
    </citation>
    <scope>IDENTIFICATION</scope>
    <source>
        <strain evidence="11">IAEA</strain>
    </source>
</reference>
<reference evidence="12" key="1">
    <citation type="submission" date="2015-01" db="EMBL/GenBank/DDBJ databases">
        <authorList>
            <person name="Aksoy S."/>
            <person name="Warren W."/>
            <person name="Wilson R.K."/>
        </authorList>
    </citation>
    <scope>NUCLEOTIDE SEQUENCE [LARGE SCALE GENOMIC DNA]</scope>
    <source>
        <strain evidence="12">IAEA</strain>
    </source>
</reference>
<dbReference type="PROSITE" id="PS50222">
    <property type="entry name" value="EF_HAND_2"/>
    <property type="match status" value="2"/>
</dbReference>
<evidence type="ECO:0000256" key="9">
    <source>
        <dbReference type="SAM" id="Phobius"/>
    </source>
</evidence>
<organism evidence="11 12">
    <name type="scientific">Glossina palpalis gambiensis</name>
    <dbReference type="NCBI Taxonomy" id="67801"/>
    <lineage>
        <taxon>Eukaryota</taxon>
        <taxon>Metazoa</taxon>
        <taxon>Ecdysozoa</taxon>
        <taxon>Arthropoda</taxon>
        <taxon>Hexapoda</taxon>
        <taxon>Insecta</taxon>
        <taxon>Pterygota</taxon>
        <taxon>Neoptera</taxon>
        <taxon>Endopterygota</taxon>
        <taxon>Diptera</taxon>
        <taxon>Brachycera</taxon>
        <taxon>Muscomorpha</taxon>
        <taxon>Hippoboscoidea</taxon>
        <taxon>Glossinidae</taxon>
        <taxon>Glossina</taxon>
    </lineage>
</organism>
<keyword evidence="4" id="KW-0106">Calcium</keyword>
<keyword evidence="9" id="KW-1133">Transmembrane helix</keyword>
<dbReference type="SUPFAM" id="SSF47473">
    <property type="entry name" value="EF-hand"/>
    <property type="match status" value="2"/>
</dbReference>
<sequence>MAYKGKYIDRSPNISAEGKVFGPNEFVADSMKFYSDDEMVASIMRSKCADAKIKRNLSSIAFLPCFSEDSMKYILSPEVRKTRWTIFREKFMEENIFKKHELGKPISANSKPKEFTNENRTYGMKTPRSENILDLILPKRTADQVNREYIDFHDKYVISHNHYLPSEQVNRRYGKNFDKRSTFGVPYNADIAGRMVKKCLQHSTNGEMVSKAHKKFLNRTRPQLGQRLNRYELEIDPNVTLGKPCVLDHCDARDLLEDISPCHEVGTYTAIAYVHTVRHNLFKRDDFQMQDLKSYFRLYDNNNTGYLSFHDIVSAMGDLLIHVNRDKLRLAASAFNMFVDEGLPTERIDIERFWRMLHIQYPLPHVDSIRSDMHNKETTYRLFVKDREKSIEPLLVPLQLKPNDDSRTGVGDLISPGIPLQFGLGPSDFETLRSKEQLRQIFKRVLVDNFETIWKVTRTKLKRDENCKISINELPVIHVTGQLTPAFGALVRGYAQHLFCAMWLYFSFHTLLAFLSKYRKLMLTVIISVVLEILVGYTFRHVRTALQKNNVKVFKMAVPYFKCLSVNRHPDIKAAGKIFATDERLSDRLNICSDEEMASYAVRYKCKEKAPKHQLCVASPFIPVGSMHEIVSPDLKRSRFVSFREKLLEGMYFSKHKVGRSFVVHSKPDGLTNENMTYGMPPQRSESVEGLLFPKKTAGQVNREYIEWHDKYLLSHQHYFPSEQLTRHYNGKFDKNSTFGIVFDVDRTGKMVKKILQENQCEMKTINLVQKKFVERTSPLLAESIDRFELHLDRNETRGKRCIPDECNARQLTEPLNPCQADTSLTKALAHIYKLRLNLFKRENFHMQDLILLLRKHDERGTGYVTMESIWEVMYNLQIHVNVDKLRLAALSFDIITDQGLPTERLHINKFWKMLDVRYPLPRIESVKSFHDNKDTTYRLMCEDYKKPLGSLFISYQSRSNDESRTRASDLVCPGIPLQFGLCPSDFEIPRSKEQLRAIFKNLLGQNFDEVWELTRATLKGDENCEISVNDLHKTMTTIANEGKSMAYKGKYTDRNPSTAAAGKIFEPEGNIGDFFKMHPIEEEAQNMLEFKCKAKIDRRKEKSCICFSPNTPEQSLKELLSPEMKKSRFVTFREKFLERMFFKKPELATAFPVHSKPDSYTNESAIYGKKLDRSESLYDVVLPNKTAVDVNRDFIKWHEKYVLSHKHYLPSEQINRHYGDSFKKNSVFGLAHNLDGSGERMRKILQPSDRLVIINGVEKKFRDRTHPNIGEIAHRTGLHHNLDVTIGKRTKTDLCNVRDLIEDIKVCNRDVKVHKAVAHINQLRRNLFRRRHFHMYDLKSLLKKYDEDETGYVGFAHVLNAMRILQIRPNEDKLRLAVKHYQLLIDADTPNERVNLEQFWKMLHVQHPLPNMQSGEPVPENLHNKETVYRIMCKDREKSLDPLLVEFSRKPSDEDRTRAGDLISPAVSITFGLGPSDFEVPRPKEELRRIFKRLLVDNFDAIWELARAKAKGDENCSISVNNLRETLNEQATARISQRCDPKANLFGF</sequence>
<keyword evidence="9" id="KW-0812">Transmembrane</keyword>
<keyword evidence="12" id="KW-1185">Reference proteome</keyword>
<keyword evidence="3" id="KW-0677">Repeat</keyword>
<dbReference type="Gene3D" id="1.10.238.10">
    <property type="entry name" value="EF-hand"/>
    <property type="match status" value="1"/>
</dbReference>
<evidence type="ECO:0000256" key="5">
    <source>
        <dbReference type="ARBA" id="ARBA00022846"/>
    </source>
</evidence>
<dbReference type="GO" id="GO:0005509">
    <property type="term" value="F:calcium ion binding"/>
    <property type="evidence" value="ECO:0007669"/>
    <property type="project" value="InterPro"/>
</dbReference>
<dbReference type="VEuPathDB" id="VectorBase:GPPI031958"/>
<evidence type="ECO:0000313" key="11">
    <source>
        <dbReference type="EnsemblMetazoa" id="GPPI031958-PA"/>
    </source>
</evidence>
<dbReference type="InterPro" id="IPR011992">
    <property type="entry name" value="EF-hand-dom_pair"/>
</dbReference>
<dbReference type="InterPro" id="IPR040193">
    <property type="entry name" value="EFHC1/EFHC2/EFHB"/>
</dbReference>
<name>A0A1B0BJA3_9MUSC</name>
<evidence type="ECO:0000256" key="1">
    <source>
        <dbReference type="ARBA" id="ARBA00004611"/>
    </source>
</evidence>
<feature type="domain" description="EF-hand" evidence="10">
    <location>
        <begin position="1338"/>
        <end position="1369"/>
    </location>
</feature>
<feature type="transmembrane region" description="Helical" evidence="9">
    <location>
        <begin position="521"/>
        <end position="539"/>
    </location>
</feature>
<comment type="subcellular location">
    <subcellularLocation>
        <location evidence="1">Cytoplasm</location>
        <location evidence="1">Cytoskeleton</location>
        <location evidence="1">Flagellum axoneme</location>
    </subcellularLocation>
</comment>
<keyword evidence="5" id="KW-0282">Flagellum</keyword>
<evidence type="ECO:0000256" key="2">
    <source>
        <dbReference type="ARBA" id="ARBA00022490"/>
    </source>
</evidence>
<evidence type="ECO:0000259" key="10">
    <source>
        <dbReference type="PROSITE" id="PS50222"/>
    </source>
</evidence>
<dbReference type="Proteomes" id="UP000092460">
    <property type="component" value="Unassembled WGS sequence"/>
</dbReference>
<dbReference type="Pfam" id="PF25325">
    <property type="entry name" value="EF-hand_EFHB_C"/>
    <property type="match status" value="3"/>
</dbReference>
<accession>A0A1B0BJA3</accession>
<protein>
    <recommendedName>
        <fullName evidence="10">EF-hand domain-containing protein</fullName>
    </recommendedName>
</protein>
<keyword evidence="2" id="KW-0963">Cytoplasm</keyword>
<dbReference type="EnsemblMetazoa" id="GPPI031958-RA">
    <property type="protein sequence ID" value="GPPI031958-PA"/>
    <property type="gene ID" value="GPPI031958"/>
</dbReference>
<dbReference type="EMBL" id="JXJN01015355">
    <property type="status" value="NOT_ANNOTATED_CDS"/>
    <property type="molecule type" value="Genomic_DNA"/>
</dbReference>
<dbReference type="SMART" id="SM00054">
    <property type="entry name" value="EFh"/>
    <property type="match status" value="2"/>
</dbReference>